<accession>A0A6L6IKA7</accession>
<dbReference type="EMBL" id="WMJZ01000007">
    <property type="protein sequence ID" value="MTH46006.1"/>
    <property type="molecule type" value="Genomic_DNA"/>
</dbReference>
<dbReference type="InterPro" id="IPR008920">
    <property type="entry name" value="TF_FadR/GntR_C"/>
</dbReference>
<dbReference type="GO" id="GO:0003700">
    <property type="term" value="F:DNA-binding transcription factor activity"/>
    <property type="evidence" value="ECO:0007669"/>
    <property type="project" value="InterPro"/>
</dbReference>
<dbReference type="SMART" id="SM00345">
    <property type="entry name" value="HTH_GNTR"/>
    <property type="match status" value="1"/>
</dbReference>
<dbReference type="OrthoDB" id="7003764at2"/>
<keyword evidence="1" id="KW-0805">Transcription regulation</keyword>
<name>A0A6L6IKA7_9ENTR</name>
<dbReference type="PANTHER" id="PTHR43537">
    <property type="entry name" value="TRANSCRIPTIONAL REGULATOR, GNTR FAMILY"/>
    <property type="match status" value="1"/>
</dbReference>
<dbReference type="Pfam" id="PF00392">
    <property type="entry name" value="GntR"/>
    <property type="match status" value="1"/>
</dbReference>
<dbReference type="PROSITE" id="PS50949">
    <property type="entry name" value="HTH_GNTR"/>
    <property type="match status" value="1"/>
</dbReference>
<evidence type="ECO:0000256" key="1">
    <source>
        <dbReference type="ARBA" id="ARBA00023015"/>
    </source>
</evidence>
<dbReference type="RefSeq" id="WP_155107649.1">
    <property type="nucleotide sequence ID" value="NZ_WMJZ01000007.1"/>
</dbReference>
<keyword evidence="6" id="KW-1185">Reference proteome</keyword>
<dbReference type="Gene3D" id="1.20.120.530">
    <property type="entry name" value="GntR ligand-binding domain-like"/>
    <property type="match status" value="1"/>
</dbReference>
<dbReference type="SUPFAM" id="SSF46785">
    <property type="entry name" value="Winged helix' DNA-binding domain"/>
    <property type="match status" value="1"/>
</dbReference>
<dbReference type="Gene3D" id="1.10.10.10">
    <property type="entry name" value="Winged helix-like DNA-binding domain superfamily/Winged helix DNA-binding domain"/>
    <property type="match status" value="1"/>
</dbReference>
<evidence type="ECO:0000313" key="6">
    <source>
        <dbReference type="Proteomes" id="UP000477739"/>
    </source>
</evidence>
<keyword evidence="3" id="KW-0804">Transcription</keyword>
<dbReference type="InterPro" id="IPR000524">
    <property type="entry name" value="Tscrpt_reg_HTH_GntR"/>
</dbReference>
<dbReference type="SUPFAM" id="SSF48008">
    <property type="entry name" value="GntR ligand-binding domain-like"/>
    <property type="match status" value="1"/>
</dbReference>
<comment type="caution">
    <text evidence="5">The sequence shown here is derived from an EMBL/GenBank/DDBJ whole genome shotgun (WGS) entry which is preliminary data.</text>
</comment>
<evidence type="ECO:0000256" key="3">
    <source>
        <dbReference type="ARBA" id="ARBA00023163"/>
    </source>
</evidence>
<protein>
    <submittedName>
        <fullName evidence="5">GntR family transcriptional regulator</fullName>
    </submittedName>
</protein>
<dbReference type="Pfam" id="PF07729">
    <property type="entry name" value="FCD"/>
    <property type="match status" value="1"/>
</dbReference>
<dbReference type="NCBIfam" id="NF008504">
    <property type="entry name" value="PRK11414.1"/>
    <property type="match status" value="1"/>
</dbReference>
<dbReference type="InterPro" id="IPR011711">
    <property type="entry name" value="GntR_C"/>
</dbReference>
<dbReference type="GO" id="GO:0003677">
    <property type="term" value="F:DNA binding"/>
    <property type="evidence" value="ECO:0007669"/>
    <property type="project" value="UniProtKB-KW"/>
</dbReference>
<dbReference type="PANTHER" id="PTHR43537:SF39">
    <property type="entry name" value="HTH-TYPE TRANSCRIPTIONAL REGULATOR MCBR"/>
    <property type="match status" value="1"/>
</dbReference>
<dbReference type="Proteomes" id="UP000477739">
    <property type="component" value="Unassembled WGS sequence"/>
</dbReference>
<reference evidence="5 6" key="1">
    <citation type="submission" date="2019-11" db="EMBL/GenBank/DDBJ databases">
        <title>Escherichia alba sp. nov. isolated from the gut of plastic-eating superworms Zophobas atratus.</title>
        <authorList>
            <person name="Yang Y."/>
        </authorList>
    </citation>
    <scope>NUCLEOTIDE SEQUENCE [LARGE SCALE GENOMIC DNA]</scope>
    <source>
        <strain evidence="6">BIT-B35</strain>
    </source>
</reference>
<evidence type="ECO:0000259" key="4">
    <source>
        <dbReference type="PROSITE" id="PS50949"/>
    </source>
</evidence>
<dbReference type="InterPro" id="IPR036388">
    <property type="entry name" value="WH-like_DNA-bd_sf"/>
</dbReference>
<keyword evidence="2" id="KW-0238">DNA-binding</keyword>
<proteinExistence type="predicted"/>
<evidence type="ECO:0000313" key="5">
    <source>
        <dbReference type="EMBL" id="MTH46006.1"/>
    </source>
</evidence>
<gene>
    <name evidence="5" type="ORF">GJV78_06995</name>
</gene>
<organism evidence="5 6">
    <name type="scientific">Intestinirhabdus alba</name>
    <dbReference type="NCBI Taxonomy" id="2899544"/>
    <lineage>
        <taxon>Bacteria</taxon>
        <taxon>Pseudomonadati</taxon>
        <taxon>Pseudomonadota</taxon>
        <taxon>Gammaproteobacteria</taxon>
        <taxon>Enterobacterales</taxon>
        <taxon>Enterobacteriaceae</taxon>
        <taxon>Intestinirhabdus</taxon>
    </lineage>
</organism>
<dbReference type="InterPro" id="IPR036390">
    <property type="entry name" value="WH_DNA-bd_sf"/>
</dbReference>
<dbReference type="SMART" id="SM00895">
    <property type="entry name" value="FCD"/>
    <property type="match status" value="1"/>
</dbReference>
<sequence length="226" mass="24917">MPGLEKTQHISLTSQVENGLKHQLSIGALKPGARLITKNIAAELGISITPVREALLRLVSARALAIAPAQAFMVPEISLAGLNEIHTIRCELEGMAVAAAAGQMSEARLQSLRHLLEEYRQAYESGAMEARLLANRAFRFQIYAYANMPTLSELIEQLWVRMGPGLHFLYGGAPAKAYRHSVDYYQNLLAALESGDKELSRRRLLEVIHKNSAIVKQQYASDAVPE</sequence>
<dbReference type="AlphaFoldDB" id="A0A6L6IKA7"/>
<evidence type="ECO:0000256" key="2">
    <source>
        <dbReference type="ARBA" id="ARBA00023125"/>
    </source>
</evidence>
<feature type="domain" description="HTH gntR-type" evidence="4">
    <location>
        <begin position="10"/>
        <end position="77"/>
    </location>
</feature>